<evidence type="ECO:0000313" key="1">
    <source>
        <dbReference type="EMBL" id="CAK5263468.1"/>
    </source>
</evidence>
<protein>
    <submittedName>
        <fullName evidence="1">Uncharacterized protein</fullName>
    </submittedName>
</protein>
<name>A0AAD2Q0T1_9AGAR</name>
<keyword evidence="2" id="KW-1185">Reference proteome</keyword>
<organism evidence="1 2">
    <name type="scientific">Mycena citricolor</name>
    <dbReference type="NCBI Taxonomy" id="2018698"/>
    <lineage>
        <taxon>Eukaryota</taxon>
        <taxon>Fungi</taxon>
        <taxon>Dikarya</taxon>
        <taxon>Basidiomycota</taxon>
        <taxon>Agaricomycotina</taxon>
        <taxon>Agaricomycetes</taxon>
        <taxon>Agaricomycetidae</taxon>
        <taxon>Agaricales</taxon>
        <taxon>Marasmiineae</taxon>
        <taxon>Mycenaceae</taxon>
        <taxon>Mycena</taxon>
    </lineage>
</organism>
<dbReference type="AlphaFoldDB" id="A0AAD2Q0T1"/>
<sequence>MDSRQPLQYDLSLAAGHILLASVLVSPSDLTCRPQAFASWVYPRDGMRRRVVFGRTRSDLARRSISAAVASRTAQCVGWPRTIRRCESISR</sequence>
<dbReference type="EMBL" id="CAVNYO010000040">
    <property type="protein sequence ID" value="CAK5263468.1"/>
    <property type="molecule type" value="Genomic_DNA"/>
</dbReference>
<proteinExistence type="predicted"/>
<comment type="caution">
    <text evidence="1">The sequence shown here is derived from an EMBL/GenBank/DDBJ whole genome shotgun (WGS) entry which is preliminary data.</text>
</comment>
<dbReference type="Proteomes" id="UP001295794">
    <property type="component" value="Unassembled WGS sequence"/>
</dbReference>
<evidence type="ECO:0000313" key="2">
    <source>
        <dbReference type="Proteomes" id="UP001295794"/>
    </source>
</evidence>
<gene>
    <name evidence="1" type="ORF">MYCIT1_LOCUS2926</name>
</gene>
<accession>A0AAD2Q0T1</accession>
<reference evidence="1" key="1">
    <citation type="submission" date="2023-11" db="EMBL/GenBank/DDBJ databases">
        <authorList>
            <person name="De Vega J J."/>
            <person name="De Vega J J."/>
        </authorList>
    </citation>
    <scope>NUCLEOTIDE SEQUENCE</scope>
</reference>